<evidence type="ECO:0000256" key="5">
    <source>
        <dbReference type="ARBA" id="ARBA00022496"/>
    </source>
</evidence>
<dbReference type="GO" id="GO:0015093">
    <property type="term" value="F:ferrous iron transmembrane transporter activity"/>
    <property type="evidence" value="ECO:0007669"/>
    <property type="project" value="UniProtKB-UniRule"/>
</dbReference>
<keyword evidence="4" id="KW-1003">Cell membrane</keyword>
<keyword evidence="6 15" id="KW-0812">Transmembrane</keyword>
<evidence type="ECO:0000256" key="15">
    <source>
        <dbReference type="RuleBase" id="RU362098"/>
    </source>
</evidence>
<dbReference type="OrthoDB" id="9809127at2"/>
<comment type="subcellular location">
    <subcellularLocation>
        <location evidence="15">Cell inner membrane</location>
        <topology evidence="15">Multi-pass membrane protein</topology>
    </subcellularLocation>
    <subcellularLocation>
        <location evidence="2">Cell membrane</location>
        <topology evidence="2">Multi-pass membrane protein</topology>
    </subcellularLocation>
</comment>
<dbReference type="GO" id="GO:0005525">
    <property type="term" value="F:GTP binding"/>
    <property type="evidence" value="ECO:0007669"/>
    <property type="project" value="UniProtKB-KW"/>
</dbReference>
<keyword evidence="5 15" id="KW-0410">Iron transport</keyword>
<evidence type="ECO:0000313" key="19">
    <source>
        <dbReference type="EMBL" id="KPL78665.1"/>
    </source>
</evidence>
<keyword evidence="10" id="KW-0406">Ion transport</keyword>
<evidence type="ECO:0000256" key="6">
    <source>
        <dbReference type="ARBA" id="ARBA00022692"/>
    </source>
</evidence>
<dbReference type="InterPro" id="IPR003373">
    <property type="entry name" value="Fe2_transport_prot-B"/>
</dbReference>
<evidence type="ECO:0000256" key="3">
    <source>
        <dbReference type="ARBA" id="ARBA00022448"/>
    </source>
</evidence>
<keyword evidence="9 15" id="KW-0408">Iron</keyword>
<feature type="transmembrane region" description="Helical" evidence="15">
    <location>
        <begin position="168"/>
        <end position="186"/>
    </location>
</feature>
<dbReference type="InterPro" id="IPR011640">
    <property type="entry name" value="Fe2_transport_prot_B_C"/>
</dbReference>
<dbReference type="EMBL" id="LGCL01000016">
    <property type="protein sequence ID" value="KPL78665.1"/>
    <property type="molecule type" value="Genomic_DNA"/>
</dbReference>
<sequence>MATQELTFANELPLVNYGKDVEREIAVLEAAIRVNADLTGQYNPRWLAIKLLENDEDILEQVKKHSDAAVLFEKVEACTARLRKVYDDEVDIIIADRRYGWIHGLVQETVVRSTQNRMTFSDRIDRIVTDRVLGIPIFLLMMWFVFKFTTDVAAPFLDWIDGLIAGPITKWVVDLLALVGLSGSWVESLMVDGMIAGVGGVLVFVPVLMSLYMALAVLEDSGYMARAAFVMDRLMHVLGLHGKSFLPMIVGFGCTVPAFYATRTLENERDRILTGLLVPFMSCGARLPVYVLFAAIFFPENAGTVIFSMYLLGIVVAILLGLILKNTLFKTNHQGSFVMEMPPYRIPTLKGVWINTWERTSSFVRKAWTLILGTSVVIWVLLAIPVNSSNQFAQINVGDSAFAAVSRMIAPIFTPAGFGNWESSGSIITGFVAKEVVVSTMSQVYEVEETAEEEVEPTTFLEDVGGILTSFVGATVDTVKSIPLLVGINLFEEEEEEPMTGLMLAIEEGFRQSSGAHGKLAGLAFMIFTLLYTPCMVAVAAERAEFGAKWMWVSIIGQFVLAWLAAVIVFQGGKLLGLG</sequence>
<evidence type="ECO:0000256" key="10">
    <source>
        <dbReference type="ARBA" id="ARBA00023065"/>
    </source>
</evidence>
<evidence type="ECO:0000256" key="7">
    <source>
        <dbReference type="ARBA" id="ARBA00022741"/>
    </source>
</evidence>
<evidence type="ECO:0000259" key="16">
    <source>
        <dbReference type="Pfam" id="PF07664"/>
    </source>
</evidence>
<name>A0A0P6XU60_9CHLR</name>
<feature type="transmembrane region" description="Helical" evidence="15">
    <location>
        <begin position="272"/>
        <end position="298"/>
    </location>
</feature>
<evidence type="ECO:0000259" key="17">
    <source>
        <dbReference type="Pfam" id="PF07670"/>
    </source>
</evidence>
<dbReference type="STRING" id="1134406.ADN00_05255"/>
<keyword evidence="3 15" id="KW-0813">Transport</keyword>
<keyword evidence="12 15" id="KW-0472">Membrane</keyword>
<keyword evidence="20" id="KW-1185">Reference proteome</keyword>
<evidence type="ECO:0000256" key="13">
    <source>
        <dbReference type="ARBA" id="ARBA00031200"/>
    </source>
</evidence>
<dbReference type="InterPro" id="IPR041069">
    <property type="entry name" value="FeoB_Cyto"/>
</dbReference>
<feature type="transmembrane region" description="Helical" evidence="15">
    <location>
        <begin position="193"/>
        <end position="218"/>
    </location>
</feature>
<comment type="function">
    <text evidence="1 15">Probable transporter of a GTP-driven Fe(2+) uptake system.</text>
</comment>
<proteinExistence type="inferred from homology"/>
<feature type="domain" description="Nucleoside transporter/FeoB GTPase Gate" evidence="17">
    <location>
        <begin position="366"/>
        <end position="548"/>
    </location>
</feature>
<dbReference type="GO" id="GO:0005886">
    <property type="term" value="C:plasma membrane"/>
    <property type="evidence" value="ECO:0007669"/>
    <property type="project" value="UniProtKB-SubCell"/>
</dbReference>
<dbReference type="NCBIfam" id="TIGR00437">
    <property type="entry name" value="feoB"/>
    <property type="match status" value="1"/>
</dbReference>
<accession>A0A0P6XU60</accession>
<evidence type="ECO:0000256" key="12">
    <source>
        <dbReference type="ARBA" id="ARBA00023136"/>
    </source>
</evidence>
<dbReference type="Proteomes" id="UP000050417">
    <property type="component" value="Unassembled WGS sequence"/>
</dbReference>
<feature type="transmembrane region" description="Helical" evidence="15">
    <location>
        <begin position="304"/>
        <end position="324"/>
    </location>
</feature>
<dbReference type="AlphaFoldDB" id="A0A0P6XU60"/>
<feature type="transmembrane region" description="Helical" evidence="15">
    <location>
        <begin position="238"/>
        <end position="260"/>
    </location>
</feature>
<evidence type="ECO:0000256" key="11">
    <source>
        <dbReference type="ARBA" id="ARBA00023134"/>
    </source>
</evidence>
<dbReference type="InterPro" id="IPR050860">
    <property type="entry name" value="FeoB_GTPase"/>
</dbReference>
<comment type="similarity">
    <text evidence="15">Belongs to the TRAFAC class TrmE-Era-EngA-EngB-Septin-like GTPase superfamily. FeoB GTPase (TC 9.A.8) family.</text>
</comment>
<feature type="domain" description="FeoB cytosolic helical" evidence="18">
    <location>
        <begin position="17"/>
        <end position="110"/>
    </location>
</feature>
<dbReference type="FunFam" id="1.10.287.1770:FF:000003">
    <property type="entry name" value="Ferrous iron transport protein B"/>
    <property type="match status" value="1"/>
</dbReference>
<evidence type="ECO:0000256" key="2">
    <source>
        <dbReference type="ARBA" id="ARBA00004651"/>
    </source>
</evidence>
<organism evidence="19 20">
    <name type="scientific">Ornatilinea apprima</name>
    <dbReference type="NCBI Taxonomy" id="1134406"/>
    <lineage>
        <taxon>Bacteria</taxon>
        <taxon>Bacillati</taxon>
        <taxon>Chloroflexota</taxon>
        <taxon>Anaerolineae</taxon>
        <taxon>Anaerolineales</taxon>
        <taxon>Anaerolineaceae</taxon>
        <taxon>Ornatilinea</taxon>
    </lineage>
</organism>
<keyword evidence="11 15" id="KW-0342">GTP-binding</keyword>
<reference evidence="19 20" key="1">
    <citation type="submission" date="2015-07" db="EMBL/GenBank/DDBJ databases">
        <title>Genome sequence of Ornatilinea apprima DSM 23815.</title>
        <authorList>
            <person name="Hemp J."/>
            <person name="Ward L.M."/>
            <person name="Pace L.A."/>
            <person name="Fischer W.W."/>
        </authorList>
    </citation>
    <scope>NUCLEOTIDE SEQUENCE [LARGE SCALE GENOMIC DNA]</scope>
    <source>
        <strain evidence="19 20">P3M-1</strain>
    </source>
</reference>
<evidence type="ECO:0000313" key="20">
    <source>
        <dbReference type="Proteomes" id="UP000050417"/>
    </source>
</evidence>
<dbReference type="Pfam" id="PF17910">
    <property type="entry name" value="FeoB_Cyto"/>
    <property type="match status" value="1"/>
</dbReference>
<feature type="domain" description="Ferrous iron transport protein B C-terminal" evidence="16">
    <location>
        <begin position="306"/>
        <end position="359"/>
    </location>
</feature>
<dbReference type="Pfam" id="PF07664">
    <property type="entry name" value="FeoB_C"/>
    <property type="match status" value="1"/>
</dbReference>
<evidence type="ECO:0000256" key="9">
    <source>
        <dbReference type="ARBA" id="ARBA00023004"/>
    </source>
</evidence>
<evidence type="ECO:0000256" key="14">
    <source>
        <dbReference type="NCBIfam" id="TIGR00437"/>
    </source>
</evidence>
<evidence type="ECO:0000256" key="8">
    <source>
        <dbReference type="ARBA" id="ARBA00022989"/>
    </source>
</evidence>
<dbReference type="PANTHER" id="PTHR43185:SF1">
    <property type="entry name" value="FE(2+) TRANSPORTER FEOB"/>
    <property type="match status" value="1"/>
</dbReference>
<dbReference type="InterPro" id="IPR011642">
    <property type="entry name" value="Gate_dom"/>
</dbReference>
<dbReference type="Gene3D" id="1.10.287.1770">
    <property type="match status" value="1"/>
</dbReference>
<dbReference type="RefSeq" id="WP_075061924.1">
    <property type="nucleotide sequence ID" value="NZ_LGCL01000016.1"/>
</dbReference>
<dbReference type="Pfam" id="PF07670">
    <property type="entry name" value="Gate"/>
    <property type="match status" value="2"/>
</dbReference>
<feature type="transmembrane region" description="Helical" evidence="15">
    <location>
        <begin position="127"/>
        <end position="148"/>
    </location>
</feature>
<gene>
    <name evidence="19" type="ORF">ADN00_05255</name>
</gene>
<keyword evidence="7" id="KW-0547">Nucleotide-binding</keyword>
<dbReference type="PATRIC" id="fig|1134406.4.peg.1525"/>
<feature type="transmembrane region" description="Helical" evidence="15">
    <location>
        <begin position="367"/>
        <end position="386"/>
    </location>
</feature>
<feature type="domain" description="Nucleoside transporter/FeoB GTPase Gate" evidence="17">
    <location>
        <begin position="201"/>
        <end position="296"/>
    </location>
</feature>
<evidence type="ECO:0000256" key="1">
    <source>
        <dbReference type="ARBA" id="ARBA00003926"/>
    </source>
</evidence>
<comment type="caution">
    <text evidence="19">The sequence shown here is derived from an EMBL/GenBank/DDBJ whole genome shotgun (WGS) entry which is preliminary data.</text>
</comment>
<dbReference type="PANTHER" id="PTHR43185">
    <property type="entry name" value="FERROUS IRON TRANSPORT PROTEIN B"/>
    <property type="match status" value="1"/>
</dbReference>
<protein>
    <recommendedName>
        <fullName evidence="13 14">Ferrous iron transport protein B</fullName>
    </recommendedName>
</protein>
<evidence type="ECO:0000256" key="4">
    <source>
        <dbReference type="ARBA" id="ARBA00022475"/>
    </source>
</evidence>
<feature type="transmembrane region" description="Helical" evidence="15">
    <location>
        <begin position="550"/>
        <end position="570"/>
    </location>
</feature>
<feature type="transmembrane region" description="Helical" evidence="15">
    <location>
        <begin position="520"/>
        <end position="541"/>
    </location>
</feature>
<keyword evidence="8 15" id="KW-1133">Transmembrane helix</keyword>
<evidence type="ECO:0000259" key="18">
    <source>
        <dbReference type="Pfam" id="PF17910"/>
    </source>
</evidence>